<feature type="domain" description="Replication protein A 70 kDa DNA-binding subunit B/D first OB fold" evidence="2">
    <location>
        <begin position="16"/>
        <end position="76"/>
    </location>
</feature>
<dbReference type="EMBL" id="JABTTQ020000753">
    <property type="protein sequence ID" value="KAK6138097.1"/>
    <property type="molecule type" value="Genomic_DNA"/>
</dbReference>
<reference evidence="4 5" key="1">
    <citation type="journal article" date="2021" name="Comput. Struct. Biotechnol. J.">
        <title>De novo genome assembly of the potent medicinal plant Rehmannia glutinosa using nanopore technology.</title>
        <authorList>
            <person name="Ma L."/>
            <person name="Dong C."/>
            <person name="Song C."/>
            <person name="Wang X."/>
            <person name="Zheng X."/>
            <person name="Niu Y."/>
            <person name="Chen S."/>
            <person name="Feng W."/>
        </authorList>
    </citation>
    <scope>NUCLEOTIDE SEQUENCE [LARGE SCALE GENOMIC DNA]</scope>
    <source>
        <strain evidence="4">DH-2019</strain>
    </source>
</reference>
<dbReference type="InterPro" id="IPR013955">
    <property type="entry name" value="Rep_factor-A_C"/>
</dbReference>
<dbReference type="Gene3D" id="2.40.50.140">
    <property type="entry name" value="Nucleic acid-binding proteins"/>
    <property type="match status" value="3"/>
</dbReference>
<dbReference type="InterPro" id="IPR012340">
    <property type="entry name" value="NA-bd_OB-fold"/>
</dbReference>
<dbReference type="PANTHER" id="PTHR47165">
    <property type="entry name" value="OS03G0429900 PROTEIN"/>
    <property type="match status" value="1"/>
</dbReference>
<dbReference type="CDD" id="cd04481">
    <property type="entry name" value="RPA1_DBD_B_like"/>
    <property type="match status" value="1"/>
</dbReference>
<comment type="caution">
    <text evidence="4">The sequence shown here is derived from an EMBL/GenBank/DDBJ whole genome shotgun (WGS) entry which is preliminary data.</text>
</comment>
<name>A0ABR0VT28_REHGL</name>
<dbReference type="SUPFAM" id="SSF50249">
    <property type="entry name" value="Nucleic acid-binding proteins"/>
    <property type="match status" value="3"/>
</dbReference>
<accession>A0ABR0VT28</accession>
<sequence>MESIAINCFEQWLIQELRGDRIHGSIRKYQIPNFRKSLKEGHVYAIKDFIVQKQIDKYKTTTSQIKIMFYGKTHVFEMFDETFPRFMYNFTKFSDLADTNKVDDTMLIDIIGKVISMHSAQNKDINGRLTKFLDLTLEDLENNRITCTLWENYAEQIKPHLEQELFEPLVIILQMGRAKVFKGQVKVSNTFHVTKLLVNSKVAEIQEFKKSNNPTFSISHVSLPSARTAKDELEAPDASVKTVDYLYDCEKAGSFWICARVVSISEDWWYLACTNCGKKMHQAVDNFYCVKCDDLFHTGVLRYMITVQVVDESASATLLCWDRDWENLIGKSCTDLRREHLEEESSSESEVNTPIKNLKKRPSTSESPMCKRRLCEDFSSSTTSMKLKSVIKIEDEKDG</sequence>
<dbReference type="PANTHER" id="PTHR47165:SF4">
    <property type="entry name" value="OS03G0429900 PROTEIN"/>
    <property type="match status" value="1"/>
</dbReference>
<feature type="domain" description="Replication factor A C-terminal" evidence="3">
    <location>
        <begin position="259"/>
        <end position="348"/>
    </location>
</feature>
<dbReference type="CDD" id="cd04480">
    <property type="entry name" value="RPA1_DBD_A_like"/>
    <property type="match status" value="1"/>
</dbReference>
<evidence type="ECO:0000259" key="2">
    <source>
        <dbReference type="Pfam" id="PF02721"/>
    </source>
</evidence>
<evidence type="ECO:0000256" key="1">
    <source>
        <dbReference type="SAM" id="MobiDB-lite"/>
    </source>
</evidence>
<evidence type="ECO:0000313" key="4">
    <source>
        <dbReference type="EMBL" id="KAK6138097.1"/>
    </source>
</evidence>
<organism evidence="4 5">
    <name type="scientific">Rehmannia glutinosa</name>
    <name type="common">Chinese foxglove</name>
    <dbReference type="NCBI Taxonomy" id="99300"/>
    <lineage>
        <taxon>Eukaryota</taxon>
        <taxon>Viridiplantae</taxon>
        <taxon>Streptophyta</taxon>
        <taxon>Embryophyta</taxon>
        <taxon>Tracheophyta</taxon>
        <taxon>Spermatophyta</taxon>
        <taxon>Magnoliopsida</taxon>
        <taxon>eudicotyledons</taxon>
        <taxon>Gunneridae</taxon>
        <taxon>Pentapetalae</taxon>
        <taxon>asterids</taxon>
        <taxon>lamiids</taxon>
        <taxon>Lamiales</taxon>
        <taxon>Orobanchaceae</taxon>
        <taxon>Rehmannieae</taxon>
        <taxon>Rehmannia</taxon>
    </lineage>
</organism>
<feature type="region of interest" description="Disordered" evidence="1">
    <location>
        <begin position="344"/>
        <end position="368"/>
    </location>
</feature>
<proteinExistence type="predicted"/>
<evidence type="ECO:0000259" key="3">
    <source>
        <dbReference type="Pfam" id="PF08646"/>
    </source>
</evidence>
<dbReference type="Pfam" id="PF02721">
    <property type="entry name" value="DUF223"/>
    <property type="match status" value="1"/>
</dbReference>
<dbReference type="Proteomes" id="UP001318860">
    <property type="component" value="Unassembled WGS sequence"/>
</dbReference>
<dbReference type="InterPro" id="IPR003871">
    <property type="entry name" value="RFA1B/D_OB_1st"/>
</dbReference>
<keyword evidence="5" id="KW-1185">Reference proteome</keyword>
<dbReference type="Pfam" id="PF08646">
    <property type="entry name" value="Rep_fac-A_C"/>
    <property type="match status" value="1"/>
</dbReference>
<gene>
    <name evidence="4" type="ORF">DH2020_028161</name>
</gene>
<protein>
    <submittedName>
        <fullName evidence="4">Uncharacterized protein</fullName>
    </submittedName>
</protein>
<evidence type="ECO:0000313" key="5">
    <source>
        <dbReference type="Proteomes" id="UP001318860"/>
    </source>
</evidence>